<comment type="similarity">
    <text evidence="2 10">Belongs to the MscL family.</text>
</comment>
<dbReference type="OrthoDB" id="9810350at2"/>
<evidence type="ECO:0000256" key="2">
    <source>
        <dbReference type="ARBA" id="ARBA00007254"/>
    </source>
</evidence>
<dbReference type="InterPro" id="IPR037673">
    <property type="entry name" value="MSC/AndL"/>
</dbReference>
<dbReference type="PANTHER" id="PTHR30266:SF2">
    <property type="entry name" value="LARGE-CONDUCTANCE MECHANOSENSITIVE CHANNEL"/>
    <property type="match status" value="1"/>
</dbReference>
<dbReference type="PROSITE" id="PS01327">
    <property type="entry name" value="MSCL"/>
    <property type="match status" value="1"/>
</dbReference>
<dbReference type="EMBL" id="LNYV01000037">
    <property type="protein sequence ID" value="KTD54113.1"/>
    <property type="molecule type" value="Genomic_DNA"/>
</dbReference>
<keyword evidence="4 10" id="KW-1003">Cell membrane</keyword>
<evidence type="ECO:0000256" key="7">
    <source>
        <dbReference type="ARBA" id="ARBA00023065"/>
    </source>
</evidence>
<proteinExistence type="inferred from homology"/>
<dbReference type="PATRIC" id="fig|28087.4.peg.3154"/>
<dbReference type="SUPFAM" id="SSF81330">
    <property type="entry name" value="Gated mechanosensitive channel"/>
    <property type="match status" value="1"/>
</dbReference>
<keyword evidence="8 10" id="KW-0472">Membrane</keyword>
<dbReference type="AlphaFoldDB" id="A0A0W0YB20"/>
<dbReference type="PANTHER" id="PTHR30266">
    <property type="entry name" value="MECHANOSENSITIVE CHANNEL MSCL"/>
    <property type="match status" value="1"/>
</dbReference>
<evidence type="ECO:0000256" key="5">
    <source>
        <dbReference type="ARBA" id="ARBA00022692"/>
    </source>
</evidence>
<dbReference type="NCBIfam" id="NF001843">
    <property type="entry name" value="PRK00567.1-4"/>
    <property type="match status" value="1"/>
</dbReference>
<evidence type="ECO:0000256" key="10">
    <source>
        <dbReference type="HAMAP-Rule" id="MF_00115"/>
    </source>
</evidence>
<evidence type="ECO:0000256" key="8">
    <source>
        <dbReference type="ARBA" id="ARBA00023136"/>
    </source>
</evidence>
<evidence type="ECO:0000256" key="3">
    <source>
        <dbReference type="ARBA" id="ARBA00022448"/>
    </source>
</evidence>
<dbReference type="HAMAP" id="MF_00115">
    <property type="entry name" value="MscL"/>
    <property type="match status" value="1"/>
</dbReference>
<dbReference type="eggNOG" id="COG1970">
    <property type="taxonomic scope" value="Bacteria"/>
</dbReference>
<dbReference type="RefSeq" id="WP_027271418.1">
    <property type="nucleotide sequence ID" value="NZ_CAAAJE010000017.1"/>
</dbReference>
<keyword evidence="3 10" id="KW-0813">Transport</keyword>
<keyword evidence="9 10" id="KW-0407">Ion channel</keyword>
<dbReference type="NCBIfam" id="TIGR00220">
    <property type="entry name" value="mscL"/>
    <property type="match status" value="1"/>
</dbReference>
<dbReference type="Gene3D" id="1.10.1200.120">
    <property type="entry name" value="Large-conductance mechanosensitive channel, MscL, domain 1"/>
    <property type="match status" value="1"/>
</dbReference>
<keyword evidence="6 10" id="KW-1133">Transmembrane helix</keyword>
<evidence type="ECO:0000313" key="12">
    <source>
        <dbReference type="Proteomes" id="UP000054621"/>
    </source>
</evidence>
<gene>
    <name evidence="10 11" type="primary">mscL</name>
    <name evidence="11" type="ORF">Lsai_2935</name>
</gene>
<keyword evidence="7 10" id="KW-0406">Ion transport</keyword>
<comment type="function">
    <text evidence="10">Channel that opens in response to stretch forces in the membrane lipid bilayer. May participate in the regulation of osmotic pressure changes within the cell.</text>
</comment>
<dbReference type="STRING" id="28087.Lsai_2935"/>
<evidence type="ECO:0000256" key="4">
    <source>
        <dbReference type="ARBA" id="ARBA00022475"/>
    </source>
</evidence>
<comment type="subunit">
    <text evidence="10">Homopentamer.</text>
</comment>
<dbReference type="GO" id="GO:0005886">
    <property type="term" value="C:plasma membrane"/>
    <property type="evidence" value="ECO:0007669"/>
    <property type="project" value="UniProtKB-SubCell"/>
</dbReference>
<organism evidence="11 12">
    <name type="scientific">Legionella sainthelensi</name>
    <dbReference type="NCBI Taxonomy" id="28087"/>
    <lineage>
        <taxon>Bacteria</taxon>
        <taxon>Pseudomonadati</taxon>
        <taxon>Pseudomonadota</taxon>
        <taxon>Gammaproteobacteria</taxon>
        <taxon>Legionellales</taxon>
        <taxon>Legionellaceae</taxon>
        <taxon>Legionella</taxon>
    </lineage>
</organism>
<keyword evidence="5 10" id="KW-0812">Transmembrane</keyword>
<dbReference type="InterPro" id="IPR001185">
    <property type="entry name" value="MS_channel"/>
</dbReference>
<feature type="transmembrane region" description="Helical" evidence="10">
    <location>
        <begin position="75"/>
        <end position="95"/>
    </location>
</feature>
<accession>A0A0W0YB20</accession>
<dbReference type="InterPro" id="IPR019823">
    <property type="entry name" value="Mechanosensitive_channel_CS"/>
</dbReference>
<reference evidence="11 12" key="1">
    <citation type="submission" date="2015-11" db="EMBL/GenBank/DDBJ databases">
        <title>Genomic analysis of 38 Legionella species identifies large and diverse effector repertoires.</title>
        <authorList>
            <person name="Burstein D."/>
            <person name="Amaro F."/>
            <person name="Zusman T."/>
            <person name="Lifshitz Z."/>
            <person name="Cohen O."/>
            <person name="Gilbert J.A."/>
            <person name="Pupko T."/>
            <person name="Shuman H.A."/>
            <person name="Segal G."/>
        </authorList>
    </citation>
    <scope>NUCLEOTIDE SEQUENCE [LARGE SCALE GENOMIC DNA]</scope>
    <source>
        <strain evidence="11 12">Mt.St.Helens-4</strain>
    </source>
</reference>
<evidence type="ECO:0000313" key="11">
    <source>
        <dbReference type="EMBL" id="KTD54113.1"/>
    </source>
</evidence>
<dbReference type="PRINTS" id="PR01264">
    <property type="entry name" value="MECHCHANNEL"/>
</dbReference>
<comment type="subcellular location">
    <subcellularLocation>
        <location evidence="10">Cell inner membrane</location>
        <topology evidence="10">Multi-pass membrane protein</topology>
    </subcellularLocation>
    <subcellularLocation>
        <location evidence="1">Cell membrane</location>
        <topology evidence="1">Multi-pass membrane protein</topology>
    </subcellularLocation>
</comment>
<dbReference type="Proteomes" id="UP000054621">
    <property type="component" value="Unassembled WGS sequence"/>
</dbReference>
<protein>
    <recommendedName>
        <fullName evidence="10">Large-conductance mechanosensitive channel</fullName>
    </recommendedName>
</protein>
<evidence type="ECO:0000256" key="6">
    <source>
        <dbReference type="ARBA" id="ARBA00022989"/>
    </source>
</evidence>
<feature type="transmembrane region" description="Helical" evidence="10">
    <location>
        <begin position="36"/>
        <end position="55"/>
    </location>
</feature>
<dbReference type="InterPro" id="IPR036019">
    <property type="entry name" value="MscL_channel"/>
</dbReference>
<evidence type="ECO:0000256" key="1">
    <source>
        <dbReference type="ARBA" id="ARBA00004651"/>
    </source>
</evidence>
<evidence type="ECO:0000256" key="9">
    <source>
        <dbReference type="ARBA" id="ARBA00023303"/>
    </source>
</evidence>
<sequence length="129" mass="14355">MSFLQEFKEFAIRGNVIDLAVAVVIGGAFGKIISALVSGIIMPLIGLLLGGINITNKAFTVGDAVVKWGEFLQTIIDFTIISFSIFLVIKIFSFLKKKEEQKEKPLSREEILLAEIRDLLKDKAEMENH</sequence>
<name>A0A0W0YB20_9GAMM</name>
<keyword evidence="10" id="KW-0997">Cell inner membrane</keyword>
<dbReference type="GO" id="GO:0008381">
    <property type="term" value="F:mechanosensitive monoatomic ion channel activity"/>
    <property type="evidence" value="ECO:0007669"/>
    <property type="project" value="UniProtKB-UniRule"/>
</dbReference>
<dbReference type="Pfam" id="PF01741">
    <property type="entry name" value="MscL"/>
    <property type="match status" value="1"/>
</dbReference>
<comment type="caution">
    <text evidence="11">The sequence shown here is derived from an EMBL/GenBank/DDBJ whole genome shotgun (WGS) entry which is preliminary data.</text>
</comment>